<feature type="domain" description="HTH rpiR-type" evidence="4">
    <location>
        <begin position="5"/>
        <end position="81"/>
    </location>
</feature>
<dbReference type="Pfam" id="PF01418">
    <property type="entry name" value="HTH_6"/>
    <property type="match status" value="1"/>
</dbReference>
<sequence length="282" mass="31710">MSSDILVRDQIFSTYDSLYDAEKKVADYLISHPSEAIEMSVSELASHCDASQATIIRFCKKIGCKGFHQLKIKLAGEQRQQEEQVISNEIDIDQMDKSLNNIMISKVEEIKATFHNFNPEELREIVDLIIHANLIEFVAMGDTIPIALDGSYKFNQLGLKAVSSTIWESQEAFSRTLRKGDVFFAISASGASKRLVKMVEIVKDNGVTTIAITNQSKSPLAELCDHVLLTATREHIFHDQVSFTRMAAMSVIDTLFLLLFSTKWDSFENVAQHEQSVAEEKL</sequence>
<dbReference type="GO" id="GO:1901135">
    <property type="term" value="P:carbohydrate derivative metabolic process"/>
    <property type="evidence" value="ECO:0007669"/>
    <property type="project" value="InterPro"/>
</dbReference>
<keyword evidence="1" id="KW-0805">Transcription regulation</keyword>
<dbReference type="InterPro" id="IPR046348">
    <property type="entry name" value="SIS_dom_sf"/>
</dbReference>
<dbReference type="InterPro" id="IPR001347">
    <property type="entry name" value="SIS_dom"/>
</dbReference>
<dbReference type="SUPFAM" id="SSF53697">
    <property type="entry name" value="SIS domain"/>
    <property type="match status" value="1"/>
</dbReference>
<proteinExistence type="predicted"/>
<dbReference type="InterPro" id="IPR009057">
    <property type="entry name" value="Homeodomain-like_sf"/>
</dbReference>
<dbReference type="Pfam" id="PF01380">
    <property type="entry name" value="SIS"/>
    <property type="match status" value="1"/>
</dbReference>
<keyword evidence="3" id="KW-0804">Transcription</keyword>
<evidence type="ECO:0000313" key="6">
    <source>
        <dbReference type="EMBL" id="CUP79499.1"/>
    </source>
</evidence>
<dbReference type="Gene3D" id="1.10.10.10">
    <property type="entry name" value="Winged helix-like DNA-binding domain superfamily/Winged helix DNA-binding domain"/>
    <property type="match status" value="1"/>
</dbReference>
<gene>
    <name evidence="6" type="primary">ybbH_4</name>
    <name evidence="6" type="ORF">ERS852520_02216</name>
</gene>
<dbReference type="PROSITE" id="PS51464">
    <property type="entry name" value="SIS"/>
    <property type="match status" value="1"/>
</dbReference>
<dbReference type="RefSeq" id="WP_055160958.1">
    <property type="nucleotide sequence ID" value="NZ_CZAU01000022.1"/>
</dbReference>
<evidence type="ECO:0000256" key="2">
    <source>
        <dbReference type="ARBA" id="ARBA00023125"/>
    </source>
</evidence>
<dbReference type="InterPro" id="IPR035472">
    <property type="entry name" value="RpiR-like_SIS"/>
</dbReference>
<dbReference type="PROSITE" id="PS51071">
    <property type="entry name" value="HTH_RPIR"/>
    <property type="match status" value="1"/>
</dbReference>
<evidence type="ECO:0000313" key="7">
    <source>
        <dbReference type="Proteomes" id="UP000095564"/>
    </source>
</evidence>
<dbReference type="PANTHER" id="PTHR30514">
    <property type="entry name" value="GLUCOKINASE"/>
    <property type="match status" value="1"/>
</dbReference>
<dbReference type="CDD" id="cd05013">
    <property type="entry name" value="SIS_RpiR"/>
    <property type="match status" value="1"/>
</dbReference>
<evidence type="ECO:0000259" key="5">
    <source>
        <dbReference type="PROSITE" id="PS51464"/>
    </source>
</evidence>
<dbReference type="EMBL" id="CZAU01000022">
    <property type="protein sequence ID" value="CUP79499.1"/>
    <property type="molecule type" value="Genomic_DNA"/>
</dbReference>
<protein>
    <submittedName>
        <fullName evidence="6">Uncharacterized HTH-type transcriptional regulator ybbH</fullName>
    </submittedName>
</protein>
<dbReference type="Proteomes" id="UP000095564">
    <property type="component" value="Unassembled WGS sequence"/>
</dbReference>
<name>A0A174RAI2_ANAHA</name>
<dbReference type="GO" id="GO:0003700">
    <property type="term" value="F:DNA-binding transcription factor activity"/>
    <property type="evidence" value="ECO:0007669"/>
    <property type="project" value="InterPro"/>
</dbReference>
<dbReference type="GO" id="GO:0003677">
    <property type="term" value="F:DNA binding"/>
    <property type="evidence" value="ECO:0007669"/>
    <property type="project" value="UniProtKB-KW"/>
</dbReference>
<organism evidence="6 7">
    <name type="scientific">Anaerostipes hadrus</name>
    <dbReference type="NCBI Taxonomy" id="649756"/>
    <lineage>
        <taxon>Bacteria</taxon>
        <taxon>Bacillati</taxon>
        <taxon>Bacillota</taxon>
        <taxon>Clostridia</taxon>
        <taxon>Lachnospirales</taxon>
        <taxon>Lachnospiraceae</taxon>
        <taxon>Anaerostipes</taxon>
    </lineage>
</organism>
<dbReference type="SUPFAM" id="SSF46689">
    <property type="entry name" value="Homeodomain-like"/>
    <property type="match status" value="1"/>
</dbReference>
<evidence type="ECO:0000259" key="4">
    <source>
        <dbReference type="PROSITE" id="PS51071"/>
    </source>
</evidence>
<dbReference type="InterPro" id="IPR000281">
    <property type="entry name" value="HTH_RpiR"/>
</dbReference>
<dbReference type="InterPro" id="IPR036388">
    <property type="entry name" value="WH-like_DNA-bd_sf"/>
</dbReference>
<evidence type="ECO:0000256" key="1">
    <source>
        <dbReference type="ARBA" id="ARBA00023015"/>
    </source>
</evidence>
<dbReference type="OrthoDB" id="9762536at2"/>
<evidence type="ECO:0000256" key="3">
    <source>
        <dbReference type="ARBA" id="ARBA00023163"/>
    </source>
</evidence>
<dbReference type="GO" id="GO:0097367">
    <property type="term" value="F:carbohydrate derivative binding"/>
    <property type="evidence" value="ECO:0007669"/>
    <property type="project" value="InterPro"/>
</dbReference>
<dbReference type="InterPro" id="IPR047640">
    <property type="entry name" value="RpiR-like"/>
</dbReference>
<dbReference type="Gene3D" id="3.40.50.10490">
    <property type="entry name" value="Glucose-6-phosphate isomerase like protein, domain 1"/>
    <property type="match status" value="1"/>
</dbReference>
<reference evidence="6 7" key="1">
    <citation type="submission" date="2015-09" db="EMBL/GenBank/DDBJ databases">
        <authorList>
            <consortium name="Pathogen Informatics"/>
        </authorList>
    </citation>
    <scope>NUCLEOTIDE SEQUENCE [LARGE SCALE GENOMIC DNA]</scope>
    <source>
        <strain evidence="6 7">2789STDY5834908</strain>
    </source>
</reference>
<accession>A0A174RAI2</accession>
<dbReference type="PANTHER" id="PTHR30514:SF1">
    <property type="entry name" value="HTH-TYPE TRANSCRIPTIONAL REGULATOR HEXR-RELATED"/>
    <property type="match status" value="1"/>
</dbReference>
<keyword evidence="2" id="KW-0238">DNA-binding</keyword>
<feature type="domain" description="SIS" evidence="5">
    <location>
        <begin position="125"/>
        <end position="265"/>
    </location>
</feature>
<dbReference type="AlphaFoldDB" id="A0A174RAI2"/>